<dbReference type="InterPro" id="IPR001807">
    <property type="entry name" value="ClC"/>
</dbReference>
<keyword evidence="7 10" id="KW-0472">Membrane</keyword>
<reference evidence="12 13" key="1">
    <citation type="submission" date="2024-02" db="EMBL/GenBank/DDBJ databases">
        <authorList>
            <person name="Daric V."/>
            <person name="Darras S."/>
        </authorList>
    </citation>
    <scope>NUCLEOTIDE SEQUENCE [LARGE SCALE GENOMIC DNA]</scope>
</reference>
<dbReference type="PANTHER" id="PTHR45711">
    <property type="entry name" value="CHLORIDE CHANNEL PROTEIN"/>
    <property type="match status" value="1"/>
</dbReference>
<dbReference type="CDD" id="cd04591">
    <property type="entry name" value="CBS_pair_voltage-gated_CLC_euk_bac"/>
    <property type="match status" value="1"/>
</dbReference>
<proteinExistence type="inferred from homology"/>
<dbReference type="Pfam" id="PF00571">
    <property type="entry name" value="CBS"/>
    <property type="match status" value="2"/>
</dbReference>
<feature type="transmembrane region" description="Helical" evidence="10">
    <location>
        <begin position="105"/>
        <end position="130"/>
    </location>
</feature>
<keyword evidence="6 9" id="KW-0129">CBS domain</keyword>
<keyword evidence="13" id="KW-1185">Reference proteome</keyword>
<dbReference type="InterPro" id="IPR000644">
    <property type="entry name" value="CBS_dom"/>
</dbReference>
<feature type="transmembrane region" description="Helical" evidence="10">
    <location>
        <begin position="372"/>
        <end position="391"/>
    </location>
</feature>
<dbReference type="SMART" id="SM00116">
    <property type="entry name" value="CBS"/>
    <property type="match status" value="2"/>
</dbReference>
<comment type="similarity">
    <text evidence="10">Belongs to the chloride channel (TC 2.A.49) family.</text>
</comment>
<keyword evidence="5 10" id="KW-0406">Ion transport</keyword>
<feature type="transmembrane region" description="Helical" evidence="10">
    <location>
        <begin position="565"/>
        <end position="590"/>
    </location>
</feature>
<dbReference type="PANTHER" id="PTHR45711:SF6">
    <property type="entry name" value="CHLORIDE CHANNEL PROTEIN"/>
    <property type="match status" value="1"/>
</dbReference>
<evidence type="ECO:0000259" key="11">
    <source>
        <dbReference type="PROSITE" id="PS51371"/>
    </source>
</evidence>
<dbReference type="Proteomes" id="UP001642483">
    <property type="component" value="Unassembled WGS sequence"/>
</dbReference>
<evidence type="ECO:0000256" key="5">
    <source>
        <dbReference type="ARBA" id="ARBA00023065"/>
    </source>
</evidence>
<dbReference type="InterPro" id="IPR014743">
    <property type="entry name" value="Cl-channel_core"/>
</dbReference>
<feature type="domain" description="CBS" evidence="11">
    <location>
        <begin position="650"/>
        <end position="716"/>
    </location>
</feature>
<protein>
    <recommendedName>
        <fullName evidence="10">Chloride channel protein</fullName>
    </recommendedName>
</protein>
<dbReference type="Gene3D" id="3.90.1280.20">
    <property type="match status" value="1"/>
</dbReference>
<name>A0ABP0G3J6_CLALP</name>
<dbReference type="InterPro" id="IPR046342">
    <property type="entry name" value="CBS_dom_sf"/>
</dbReference>
<evidence type="ECO:0000256" key="10">
    <source>
        <dbReference type="RuleBase" id="RU361221"/>
    </source>
</evidence>
<evidence type="ECO:0000256" key="7">
    <source>
        <dbReference type="ARBA" id="ARBA00023136"/>
    </source>
</evidence>
<dbReference type="Pfam" id="PF00654">
    <property type="entry name" value="Voltage_CLC"/>
    <property type="match status" value="1"/>
</dbReference>
<evidence type="ECO:0000313" key="12">
    <source>
        <dbReference type="EMBL" id="CAK8686402.1"/>
    </source>
</evidence>
<keyword evidence="2 10" id="KW-0813">Transport</keyword>
<keyword evidence="4 10" id="KW-1133">Transmembrane helix</keyword>
<feature type="transmembrane region" description="Helical" evidence="10">
    <location>
        <begin position="299"/>
        <end position="323"/>
    </location>
</feature>
<feature type="domain" description="CBS" evidence="11">
    <location>
        <begin position="747"/>
        <end position="806"/>
    </location>
</feature>
<feature type="transmembrane region" description="Helical" evidence="10">
    <location>
        <begin position="516"/>
        <end position="540"/>
    </location>
</feature>
<organism evidence="12 13">
    <name type="scientific">Clavelina lepadiformis</name>
    <name type="common">Light-bulb sea squirt</name>
    <name type="synonym">Ascidia lepadiformis</name>
    <dbReference type="NCBI Taxonomy" id="159417"/>
    <lineage>
        <taxon>Eukaryota</taxon>
        <taxon>Metazoa</taxon>
        <taxon>Chordata</taxon>
        <taxon>Tunicata</taxon>
        <taxon>Ascidiacea</taxon>
        <taxon>Aplousobranchia</taxon>
        <taxon>Clavelinidae</taxon>
        <taxon>Clavelina</taxon>
    </lineage>
</organism>
<comment type="subcellular location">
    <subcellularLocation>
        <location evidence="1">Endosome membrane</location>
        <topology evidence="1">Multi-pass membrane protein</topology>
    </subcellularLocation>
    <subcellularLocation>
        <location evidence="10">Membrane</location>
        <topology evidence="10">Multi-pass membrane protein</topology>
    </subcellularLocation>
</comment>
<evidence type="ECO:0000256" key="2">
    <source>
        <dbReference type="ARBA" id="ARBA00022448"/>
    </source>
</evidence>
<evidence type="ECO:0000256" key="3">
    <source>
        <dbReference type="ARBA" id="ARBA00022692"/>
    </source>
</evidence>
<evidence type="ECO:0000256" key="9">
    <source>
        <dbReference type="PROSITE-ProRule" id="PRU00703"/>
    </source>
</evidence>
<sequence>MGESLTPRKRNISFTSLGKEETIPLHNFWASTGYSAGTKKLQLTRRQSGARLNENAAEGLEELDELANYEDFHTIDWLREMSRNRLRHRQITQGLRKTFLQKIRILHDACSGWLVVLLIGMAAGTCAGIIDIATKWLITLKMGVCTNKFWLDQESCCWLHEDQNSKIDNDSCAEWRSWAEILGGHRGHGASDYAVNYTAYVIIAMMFSTLAAVLVKNFAPYACGSGIPEVKTILSGFIIRGYLGKWTLLIKSVTSPLAVGSNLSLGKEGPLVHIASCCGNVFAHLFPKYGQNEAKKREVLSAAAAAGVSVAFGVPIGGVLFSLEEVSYYFPMKTLWRSFFCALTAAFVLRSVNPYGTAHFAMFYVTYNRPWLLFELVPFALLGVMGGLYGAGFVRANLFWCRFRKNSKLGKFPILEVMVITLITVLLSYPNPFTRMDASTVINELVQECGPTSHTNLCDYNVTRHYHGLNTTFVPASPSGGLGDGLKTALWQLALAFLFKCIITVFTFGMKIPTGLFIPSLAVGALMGRIVGIGVEQLVYTFPDNPMWKTDCQFSNGQSCITPGLYAMVGAAAALGGVTRMTVSLVVVMYELTGGLQYIVPLMLATMFSKWVGDALSGEGIYDGHIRLNGYPYLEQKREFTHTTLAADVMRPRPGEPPLKVIVQEGMTIYDLEELVKSNTLNGFPVLISNDSQRLMGFVCRKDLIVALENAHNRPEVTEDSPTYFTLHCPASVSELGNSNPVRLFNIVDLSPIAVSDHAPMETVVEIFAKLGNRQVLVTHNGKLLGIITKKDVLRHIAELEGEDPEKIMFD</sequence>
<evidence type="ECO:0000256" key="4">
    <source>
        <dbReference type="ARBA" id="ARBA00022989"/>
    </source>
</evidence>
<dbReference type="EMBL" id="CAWYQH010000102">
    <property type="protein sequence ID" value="CAK8686402.1"/>
    <property type="molecule type" value="Genomic_DNA"/>
</dbReference>
<comment type="caution">
    <text evidence="10">Lacks conserved residue(s) required for the propagation of feature annotation.</text>
</comment>
<feature type="transmembrane region" description="Helical" evidence="10">
    <location>
        <begin position="489"/>
        <end position="509"/>
    </location>
</feature>
<comment type="caution">
    <text evidence="12">The sequence shown here is derived from an EMBL/GenBank/DDBJ whole genome shotgun (WGS) entry which is preliminary data.</text>
</comment>
<dbReference type="SUPFAM" id="SSF81340">
    <property type="entry name" value="Clc chloride channel"/>
    <property type="match status" value="1"/>
</dbReference>
<dbReference type="CDD" id="cd03684">
    <property type="entry name" value="ClC_3_like"/>
    <property type="match status" value="1"/>
</dbReference>
<dbReference type="PROSITE" id="PS51371">
    <property type="entry name" value="CBS"/>
    <property type="match status" value="2"/>
</dbReference>
<evidence type="ECO:0000256" key="6">
    <source>
        <dbReference type="ARBA" id="ARBA00023122"/>
    </source>
</evidence>
<feature type="transmembrane region" description="Helical" evidence="10">
    <location>
        <begin position="412"/>
        <end position="429"/>
    </location>
</feature>
<gene>
    <name evidence="12" type="ORF">CVLEPA_LOCUS18339</name>
</gene>
<evidence type="ECO:0000256" key="8">
    <source>
        <dbReference type="ARBA" id="ARBA00023214"/>
    </source>
</evidence>
<dbReference type="Gene3D" id="1.10.3080.10">
    <property type="entry name" value="Clc chloride channel"/>
    <property type="match status" value="1"/>
</dbReference>
<evidence type="ECO:0000256" key="1">
    <source>
        <dbReference type="ARBA" id="ARBA00004337"/>
    </source>
</evidence>
<keyword evidence="3 10" id="KW-0812">Transmembrane</keyword>
<accession>A0ABP0G3J6</accession>
<dbReference type="SUPFAM" id="SSF54631">
    <property type="entry name" value="CBS-domain pair"/>
    <property type="match status" value="1"/>
</dbReference>
<evidence type="ECO:0000313" key="13">
    <source>
        <dbReference type="Proteomes" id="UP001642483"/>
    </source>
</evidence>
<dbReference type="Gene3D" id="3.10.580.20">
    <property type="match status" value="1"/>
</dbReference>
<keyword evidence="8 10" id="KW-0868">Chloride</keyword>
<dbReference type="PRINTS" id="PR00762">
    <property type="entry name" value="CLCHANNEL"/>
</dbReference>
<feature type="transmembrane region" description="Helical" evidence="10">
    <location>
        <begin position="197"/>
        <end position="215"/>
    </location>
</feature>